<evidence type="ECO:0000259" key="2">
    <source>
        <dbReference type="Pfam" id="PF07714"/>
    </source>
</evidence>
<evidence type="ECO:0000256" key="1">
    <source>
        <dbReference type="ARBA" id="ARBA00022801"/>
    </source>
</evidence>
<dbReference type="PANTHER" id="PTHR48081">
    <property type="entry name" value="AB HYDROLASE SUPERFAMILY PROTEIN C4A8.06C"/>
    <property type="match status" value="1"/>
</dbReference>
<keyword evidence="1" id="KW-0378">Hydrolase</keyword>
<evidence type="ECO:0000313" key="5">
    <source>
        <dbReference type="Proteomes" id="UP000760494"/>
    </source>
</evidence>
<feature type="domain" description="Serine-threonine/tyrosine-protein kinase catalytic" evidence="2">
    <location>
        <begin position="359"/>
        <end position="426"/>
    </location>
</feature>
<evidence type="ECO:0008006" key="6">
    <source>
        <dbReference type="Google" id="ProtNLM"/>
    </source>
</evidence>
<dbReference type="SUPFAM" id="SSF56112">
    <property type="entry name" value="Protein kinase-like (PK-like)"/>
    <property type="match status" value="1"/>
</dbReference>
<dbReference type="Gene3D" id="3.40.50.1820">
    <property type="entry name" value="alpha/beta hydrolase"/>
    <property type="match status" value="1"/>
</dbReference>
<dbReference type="PANTHER" id="PTHR48081:SF8">
    <property type="entry name" value="ALPHA_BETA HYDROLASE FOLD-3 DOMAIN-CONTAINING PROTEIN-RELATED"/>
    <property type="match status" value="1"/>
</dbReference>
<dbReference type="InterPro" id="IPR011009">
    <property type="entry name" value="Kinase-like_dom_sf"/>
</dbReference>
<comment type="caution">
    <text evidence="4">The sequence shown here is derived from an EMBL/GenBank/DDBJ whole genome shotgun (WGS) entry which is preliminary data.</text>
</comment>
<dbReference type="Pfam" id="PF07714">
    <property type="entry name" value="PK_Tyr_Ser-Thr"/>
    <property type="match status" value="1"/>
</dbReference>
<dbReference type="Pfam" id="PF07859">
    <property type="entry name" value="Abhydrolase_3"/>
    <property type="match status" value="1"/>
</dbReference>
<dbReference type="InterPro" id="IPR013094">
    <property type="entry name" value="AB_hydrolase_3"/>
</dbReference>
<dbReference type="InterPro" id="IPR050300">
    <property type="entry name" value="GDXG_lipolytic_enzyme"/>
</dbReference>
<dbReference type="GO" id="GO:0004672">
    <property type="term" value="F:protein kinase activity"/>
    <property type="evidence" value="ECO:0007669"/>
    <property type="project" value="InterPro"/>
</dbReference>
<protein>
    <recommendedName>
        <fullName evidence="6">Alpha/beta hydrolase fold-3 domain-containing protein</fullName>
    </recommendedName>
</protein>
<evidence type="ECO:0000259" key="3">
    <source>
        <dbReference type="Pfam" id="PF07859"/>
    </source>
</evidence>
<dbReference type="GO" id="GO:0016787">
    <property type="term" value="F:hydrolase activity"/>
    <property type="evidence" value="ECO:0007669"/>
    <property type="project" value="UniProtKB-KW"/>
</dbReference>
<proteinExistence type="predicted"/>
<dbReference type="EMBL" id="CABFJX010000377">
    <property type="protein sequence ID" value="VTT75187.1"/>
    <property type="molecule type" value="Genomic_DNA"/>
</dbReference>
<sequence length="441" mass="48212">MDTYLDPINRKFADAAAEGPPLYTKTYQEARDILEGIQSYKTASDIKTEEVKVPVNGEDVTTVIFRPADAQGTLNMIFYTHGGGWILGSPTVHGALMEDFARQTGAAVVFPYYTPAPEAQYPVQFEQVYGVLDHFVNNGDKYKLKVDRFGLAGDSVGGHMAIAMTQLAQSRNLPSKIGQVVLLYPVTDTHSKSETYKTYKDGPYLSEKTMDWMIPAFLPNEEDRKLPLTSPLQFAPDEALANFPPTTIFVSGADPLIGEGEAFGHRLQQLGVDTAVVKADGQVHDFAMLAPIRVSPTARAVVELASSKSRVDVLMRTDHSVVYIDKAEPGIVLKAETIWIDDTPYGPPLTAEETSHDLLERATKGNLRHIIEGTAEPPSMHCRIEMATILAESITYLHSRGVMSGDISTGNVLIFSDDTLRICDFTSSALGQSYPGLGPHT</sequence>
<organism evidence="4 5">
    <name type="scientific">Fusarium fujikuroi</name>
    <name type="common">Bakanae and foot rot disease fungus</name>
    <name type="synonym">Gibberella fujikuroi</name>
    <dbReference type="NCBI Taxonomy" id="5127"/>
    <lineage>
        <taxon>Eukaryota</taxon>
        <taxon>Fungi</taxon>
        <taxon>Dikarya</taxon>
        <taxon>Ascomycota</taxon>
        <taxon>Pezizomycotina</taxon>
        <taxon>Sordariomycetes</taxon>
        <taxon>Hypocreomycetidae</taxon>
        <taxon>Hypocreales</taxon>
        <taxon>Nectriaceae</taxon>
        <taxon>Fusarium</taxon>
        <taxon>Fusarium fujikuroi species complex</taxon>
    </lineage>
</organism>
<evidence type="ECO:0000313" key="4">
    <source>
        <dbReference type="EMBL" id="VTT75187.1"/>
    </source>
</evidence>
<dbReference type="AlphaFoldDB" id="A0A9Q9RU46"/>
<feature type="domain" description="Alpha/beta hydrolase fold-3" evidence="3">
    <location>
        <begin position="77"/>
        <end position="287"/>
    </location>
</feature>
<reference evidence="4" key="1">
    <citation type="submission" date="2019-05" db="EMBL/GenBank/DDBJ databases">
        <authorList>
            <person name="Piombo E."/>
        </authorList>
    </citation>
    <scope>NUCLEOTIDE SEQUENCE</scope>
    <source>
        <strain evidence="4">C2S</strain>
    </source>
</reference>
<name>A0A9Q9RU46_FUSFU</name>
<dbReference type="Gene3D" id="1.10.510.10">
    <property type="entry name" value="Transferase(Phosphotransferase) domain 1"/>
    <property type="match status" value="1"/>
</dbReference>
<dbReference type="InterPro" id="IPR001245">
    <property type="entry name" value="Ser-Thr/Tyr_kinase_cat_dom"/>
</dbReference>
<dbReference type="SUPFAM" id="SSF53474">
    <property type="entry name" value="alpha/beta-Hydrolases"/>
    <property type="match status" value="1"/>
</dbReference>
<accession>A0A9Q9RU46</accession>
<dbReference type="InterPro" id="IPR029058">
    <property type="entry name" value="AB_hydrolase_fold"/>
</dbReference>
<dbReference type="Proteomes" id="UP000760494">
    <property type="component" value="Unassembled WGS sequence"/>
</dbReference>
<gene>
    <name evidence="4" type="ORF">C2S_9806</name>
</gene>